<dbReference type="Proteomes" id="UP001165065">
    <property type="component" value="Unassembled WGS sequence"/>
</dbReference>
<dbReference type="PROSITE" id="PS50250">
    <property type="entry name" value="PCI"/>
    <property type="match status" value="1"/>
</dbReference>
<dbReference type="Pfam" id="PF01399">
    <property type="entry name" value="PCI"/>
    <property type="match status" value="1"/>
</dbReference>
<dbReference type="EMBL" id="BRYA01000564">
    <property type="protein sequence ID" value="GMI23173.1"/>
    <property type="molecule type" value="Genomic_DNA"/>
</dbReference>
<organism evidence="3 4">
    <name type="scientific">Triparma columacea</name>
    <dbReference type="NCBI Taxonomy" id="722753"/>
    <lineage>
        <taxon>Eukaryota</taxon>
        <taxon>Sar</taxon>
        <taxon>Stramenopiles</taxon>
        <taxon>Ochrophyta</taxon>
        <taxon>Bolidophyceae</taxon>
        <taxon>Parmales</taxon>
        <taxon>Triparmaceae</taxon>
        <taxon>Triparma</taxon>
    </lineage>
</organism>
<feature type="domain" description="PCI" evidence="2">
    <location>
        <begin position="270"/>
        <end position="437"/>
    </location>
</feature>
<evidence type="ECO:0000256" key="1">
    <source>
        <dbReference type="SAM" id="MobiDB-lite"/>
    </source>
</evidence>
<dbReference type="InterPro" id="IPR000717">
    <property type="entry name" value="PCI_dom"/>
</dbReference>
<feature type="compositionally biased region" description="Acidic residues" evidence="1">
    <location>
        <begin position="1"/>
        <end position="33"/>
    </location>
</feature>
<dbReference type="PANTHER" id="PTHR10678">
    <property type="entry name" value="26S PROTEASOME NON-ATPASE REGULATORY SUBUNIT 11/COP9 SIGNALOSOME COMPLEX SUBUNIT 2"/>
    <property type="match status" value="1"/>
</dbReference>
<protein>
    <recommendedName>
        <fullName evidence="2">PCI domain-containing protein</fullName>
    </recommendedName>
</protein>
<comment type="caution">
    <text evidence="3">The sequence shown here is derived from an EMBL/GenBank/DDBJ whole genome shotgun (WGS) entry which is preliminary data.</text>
</comment>
<dbReference type="InterPro" id="IPR050871">
    <property type="entry name" value="26S_Proteasome/COP9_Components"/>
</dbReference>
<dbReference type="SMART" id="SM00753">
    <property type="entry name" value="PAM"/>
    <property type="match status" value="1"/>
</dbReference>
<evidence type="ECO:0000259" key="2">
    <source>
        <dbReference type="PROSITE" id="PS50250"/>
    </source>
</evidence>
<dbReference type="InterPro" id="IPR036390">
    <property type="entry name" value="WH_DNA-bd_sf"/>
</dbReference>
<evidence type="ECO:0000313" key="3">
    <source>
        <dbReference type="EMBL" id="GMI23173.1"/>
    </source>
</evidence>
<dbReference type="OrthoDB" id="194139at2759"/>
<dbReference type="Gene3D" id="1.25.40.570">
    <property type="match status" value="1"/>
</dbReference>
<reference evidence="4" key="1">
    <citation type="journal article" date="2023" name="Commun. Biol.">
        <title>Genome analysis of Parmales, the sister group of diatoms, reveals the evolutionary specialization of diatoms from phago-mixotrophs to photoautotrophs.</title>
        <authorList>
            <person name="Ban H."/>
            <person name="Sato S."/>
            <person name="Yoshikawa S."/>
            <person name="Yamada K."/>
            <person name="Nakamura Y."/>
            <person name="Ichinomiya M."/>
            <person name="Sato N."/>
            <person name="Blanc-Mathieu R."/>
            <person name="Endo H."/>
            <person name="Kuwata A."/>
            <person name="Ogata H."/>
        </authorList>
    </citation>
    <scope>NUCLEOTIDE SEQUENCE [LARGE SCALE GENOMIC DNA]</scope>
</reference>
<evidence type="ECO:0000313" key="4">
    <source>
        <dbReference type="Proteomes" id="UP001165065"/>
    </source>
</evidence>
<dbReference type="SUPFAM" id="SSF46785">
    <property type="entry name" value="Winged helix' DNA-binding domain"/>
    <property type="match status" value="1"/>
</dbReference>
<keyword evidence="4" id="KW-1185">Reference proteome</keyword>
<gene>
    <name evidence="3" type="ORF">TrCOL_g3520</name>
</gene>
<dbReference type="SMART" id="SM00088">
    <property type="entry name" value="PINT"/>
    <property type="match status" value="1"/>
</dbReference>
<proteinExistence type="predicted"/>
<accession>A0A9W7FY62</accession>
<feature type="region of interest" description="Disordered" evidence="1">
    <location>
        <begin position="1"/>
        <end position="34"/>
    </location>
</feature>
<dbReference type="AlphaFoldDB" id="A0A9W7FY62"/>
<sequence>MSDSDEYVMDEDEEEYDFEYSDEDENSEVDADSENSYYNAKGLKEDSLDSAAAAFLKIVNKEKEDGEERTLWGFKALKQLIKVYGVQQKHDLLVATYTSLLHYISTSSVTQNVAEKAINGILDRLSQGSEGSSLMHRIYEETLSVFSTGGTVNERLWFKCSLKLGQLLLDLNDVPKFQQVIKSLLKASADGVESTNSSSAETSMQTPDPTGSHLMEIYALQIQCFSKTRNNMKLKELYAKATSVQNNVPHPRTLAIIYECGGKMYMGERSFEKAKDAFLVAFKGFDEAGDNSRLRVLKYLLMASMLHASEINPLDSPEARPYKDAGEIVIMTKLVGYFHDNEIGLFEGVLRRNEGGIMDDEFVASYMDDLLNTVRTQVLVSVLEPFDRVTLDFLGEELNGVGREEVEKLLVTLILDGRLKGTIDQCEGVLVMERKGKKEEMEAKTVAQMNLLATSIGEAIKSLDDSIPGRGDGALQGGFGGMGGGGFGDMEGFEAMGSAMGVQGMGERGWRGRYGEGRGGVVN</sequence>
<name>A0A9W7FY62_9STRA</name>